<dbReference type="InterPro" id="IPR033985">
    <property type="entry name" value="SusD-like_N"/>
</dbReference>
<dbReference type="GO" id="GO:0009279">
    <property type="term" value="C:cell outer membrane"/>
    <property type="evidence" value="ECO:0007669"/>
    <property type="project" value="UniProtKB-SubCell"/>
</dbReference>
<dbReference type="RefSeq" id="WP_091396750.1">
    <property type="nucleotide sequence ID" value="NZ_FNQY01000008.1"/>
</dbReference>
<feature type="chain" id="PRO_5011621918" evidence="6">
    <location>
        <begin position="25"/>
        <end position="517"/>
    </location>
</feature>
<keyword evidence="3 6" id="KW-0732">Signal</keyword>
<feature type="domain" description="RagB/SusD" evidence="7">
    <location>
        <begin position="361"/>
        <end position="517"/>
    </location>
</feature>
<dbReference type="Gene3D" id="1.25.40.390">
    <property type="match status" value="1"/>
</dbReference>
<evidence type="ECO:0000313" key="10">
    <source>
        <dbReference type="Proteomes" id="UP000199041"/>
    </source>
</evidence>
<dbReference type="CDD" id="cd08977">
    <property type="entry name" value="SusD"/>
    <property type="match status" value="1"/>
</dbReference>
<dbReference type="PROSITE" id="PS51257">
    <property type="entry name" value="PROKAR_LIPOPROTEIN"/>
    <property type="match status" value="1"/>
</dbReference>
<dbReference type="SUPFAM" id="SSF48452">
    <property type="entry name" value="TPR-like"/>
    <property type="match status" value="1"/>
</dbReference>
<sequence>MKRNKILLYSSLALGALLSLSACSKSFLEPTPKGESLESNYYSTPAEALAGLVAAYGPSQVTYTGSYVSQEGLANAASDECYSGGGSVNDQITWTAMNDMSLLTPAQMPSGLWSVNLQGVSACNLILSKLPGASLDDATLKRYTGEAKFLRAYYYFHLVRWFGRVPLFTSAVTLDEIYAATQSSPDSIYAQIEKDLNDAAPDLPKTVDASENGRATQGAALALLGKVYLYDKKYSQAATELAKVNGTPGGTSPYGYHLMANYGDIFTQKFNAESIFEIQHSQTQNYGDWGGGTATGNLYAVMCGPRNYSFKSDPAPTIVTGWGFTPVSYDLHDAMVVDGKYDPRYPYTIYNIDSMANAGLCAYSATAYSVSFPYSGYNIAKFAPLQQFKGSGGDPYLNYGVDYIEIRLADTYLMEAEALVQGSGDKSRAQALLDAVRARVGLSPVTVSMDAIKNERHLELATEGHRFFDLVRWGDADKVLNHMEKGYSKNFVTGKNEVLPIPLSELTNTKMVQNSGY</sequence>
<keyword evidence="4" id="KW-0472">Membrane</keyword>
<evidence type="ECO:0000256" key="6">
    <source>
        <dbReference type="SAM" id="SignalP"/>
    </source>
</evidence>
<evidence type="ECO:0000256" key="2">
    <source>
        <dbReference type="ARBA" id="ARBA00006275"/>
    </source>
</evidence>
<gene>
    <name evidence="9" type="ORF">SAMN05192529_108129</name>
</gene>
<evidence type="ECO:0000313" key="9">
    <source>
        <dbReference type="EMBL" id="SEA11825.1"/>
    </source>
</evidence>
<dbReference type="EMBL" id="FNQY01000008">
    <property type="protein sequence ID" value="SEA11825.1"/>
    <property type="molecule type" value="Genomic_DNA"/>
</dbReference>
<proteinExistence type="inferred from homology"/>
<comment type="subcellular location">
    <subcellularLocation>
        <location evidence="1">Cell outer membrane</location>
    </subcellularLocation>
</comment>
<dbReference type="Pfam" id="PF14322">
    <property type="entry name" value="SusD-like_3"/>
    <property type="match status" value="1"/>
</dbReference>
<dbReference type="Proteomes" id="UP000199041">
    <property type="component" value="Unassembled WGS sequence"/>
</dbReference>
<dbReference type="InterPro" id="IPR012944">
    <property type="entry name" value="SusD_RagB_dom"/>
</dbReference>
<keyword evidence="10" id="KW-1185">Reference proteome</keyword>
<organism evidence="9 10">
    <name type="scientific">Arachidicoccus rhizosphaerae</name>
    <dbReference type="NCBI Taxonomy" id="551991"/>
    <lineage>
        <taxon>Bacteria</taxon>
        <taxon>Pseudomonadati</taxon>
        <taxon>Bacteroidota</taxon>
        <taxon>Chitinophagia</taxon>
        <taxon>Chitinophagales</taxon>
        <taxon>Chitinophagaceae</taxon>
        <taxon>Arachidicoccus</taxon>
    </lineage>
</organism>
<evidence type="ECO:0000256" key="1">
    <source>
        <dbReference type="ARBA" id="ARBA00004442"/>
    </source>
</evidence>
<feature type="signal peptide" evidence="6">
    <location>
        <begin position="1"/>
        <end position="24"/>
    </location>
</feature>
<comment type="similarity">
    <text evidence="2">Belongs to the SusD family.</text>
</comment>
<accession>A0A1H3YJX4</accession>
<reference evidence="9 10" key="1">
    <citation type="submission" date="2016-10" db="EMBL/GenBank/DDBJ databases">
        <authorList>
            <person name="de Groot N.N."/>
        </authorList>
    </citation>
    <scope>NUCLEOTIDE SEQUENCE [LARGE SCALE GENOMIC DNA]</scope>
    <source>
        <strain evidence="9 10">Vu-144</strain>
    </source>
</reference>
<dbReference type="OrthoDB" id="618454at2"/>
<dbReference type="STRING" id="551991.SAMN05192529_108129"/>
<evidence type="ECO:0000256" key="5">
    <source>
        <dbReference type="ARBA" id="ARBA00023237"/>
    </source>
</evidence>
<feature type="domain" description="SusD-like N-terminal" evidence="8">
    <location>
        <begin position="63"/>
        <end position="229"/>
    </location>
</feature>
<keyword evidence="5" id="KW-0998">Cell outer membrane</keyword>
<name>A0A1H3YJX4_9BACT</name>
<protein>
    <submittedName>
        <fullName evidence="9">Starch-binding associating with outer membrane</fullName>
    </submittedName>
</protein>
<evidence type="ECO:0000256" key="3">
    <source>
        <dbReference type="ARBA" id="ARBA00022729"/>
    </source>
</evidence>
<dbReference type="Pfam" id="PF07980">
    <property type="entry name" value="SusD_RagB"/>
    <property type="match status" value="1"/>
</dbReference>
<dbReference type="InterPro" id="IPR011990">
    <property type="entry name" value="TPR-like_helical_dom_sf"/>
</dbReference>
<dbReference type="AlphaFoldDB" id="A0A1H3YJX4"/>
<evidence type="ECO:0000256" key="4">
    <source>
        <dbReference type="ARBA" id="ARBA00023136"/>
    </source>
</evidence>
<evidence type="ECO:0000259" key="7">
    <source>
        <dbReference type="Pfam" id="PF07980"/>
    </source>
</evidence>
<evidence type="ECO:0000259" key="8">
    <source>
        <dbReference type="Pfam" id="PF14322"/>
    </source>
</evidence>